<keyword evidence="3" id="KW-0969">Cilium</keyword>
<evidence type="ECO:0000313" key="4">
    <source>
        <dbReference type="Proteomes" id="UP000183315"/>
    </source>
</evidence>
<dbReference type="eggNOG" id="COG1843">
    <property type="taxonomic scope" value="Bacteria"/>
</dbReference>
<dbReference type="STRING" id="1043493.SAMN05421637_2197"/>
<keyword evidence="3" id="KW-0966">Cell projection</keyword>
<organism evidence="3 4">
    <name type="scientific">Demequina mangrovi</name>
    <dbReference type="NCBI Taxonomy" id="1043493"/>
    <lineage>
        <taxon>Bacteria</taxon>
        <taxon>Bacillati</taxon>
        <taxon>Actinomycetota</taxon>
        <taxon>Actinomycetes</taxon>
        <taxon>Micrococcales</taxon>
        <taxon>Demequinaceae</taxon>
        <taxon>Demequina</taxon>
    </lineage>
</organism>
<comment type="similarity">
    <text evidence="1">Belongs to the FlgD family.</text>
</comment>
<accession>A0A1H7A285</accession>
<name>A0A1H7A285_9MICO</name>
<dbReference type="EMBL" id="FNZI01000005">
    <property type="protein sequence ID" value="SEJ56142.1"/>
    <property type="molecule type" value="Genomic_DNA"/>
</dbReference>
<reference evidence="4" key="1">
    <citation type="submission" date="2016-10" db="EMBL/GenBank/DDBJ databases">
        <authorList>
            <person name="Varghese N."/>
        </authorList>
    </citation>
    <scope>NUCLEOTIDE SEQUENCE [LARGE SCALE GENOMIC DNA]</scope>
    <source>
        <strain evidence="4">DSM 24868</strain>
    </source>
</reference>
<dbReference type="AlphaFoldDB" id="A0A1H7A285"/>
<dbReference type="InterPro" id="IPR005648">
    <property type="entry name" value="FlgD"/>
</dbReference>
<evidence type="ECO:0000256" key="1">
    <source>
        <dbReference type="ARBA" id="ARBA00010577"/>
    </source>
</evidence>
<keyword evidence="4" id="KW-1185">Reference proteome</keyword>
<dbReference type="Proteomes" id="UP000183315">
    <property type="component" value="Unassembled WGS sequence"/>
</dbReference>
<keyword evidence="3" id="KW-0282">Flagellum</keyword>
<dbReference type="Pfam" id="PF03963">
    <property type="entry name" value="FlgD"/>
    <property type="match status" value="1"/>
</dbReference>
<dbReference type="OrthoDB" id="9785233at2"/>
<gene>
    <name evidence="3" type="ORF">SAMN05421637_2197</name>
</gene>
<protein>
    <submittedName>
        <fullName evidence="3">Flagellar basal-body rod modification protein FlgD</fullName>
    </submittedName>
</protein>
<proteinExistence type="inferred from homology"/>
<dbReference type="RefSeq" id="WP_042216849.1">
    <property type="nucleotide sequence ID" value="NZ_BBLU01000023.1"/>
</dbReference>
<evidence type="ECO:0000313" key="3">
    <source>
        <dbReference type="EMBL" id="SEJ56142.1"/>
    </source>
</evidence>
<sequence length="137" mass="14188">MSIDGVSFVSSISAGATVSTSSQELDSDDFMNLLMVQLQNQDPSSPMDTSEMMTQQTQLATVSQLTALNTTMQEQFALSMRVAALGMLGAEVSYTDGSGEVVSGTAESASFEGGVPTVTVGGEEIPLDYILSATQGA</sequence>
<keyword evidence="2" id="KW-1005">Bacterial flagellum biogenesis</keyword>
<dbReference type="GO" id="GO:0044781">
    <property type="term" value="P:bacterial-type flagellum organization"/>
    <property type="evidence" value="ECO:0007669"/>
    <property type="project" value="UniProtKB-KW"/>
</dbReference>
<evidence type="ECO:0000256" key="2">
    <source>
        <dbReference type="ARBA" id="ARBA00022795"/>
    </source>
</evidence>